<organism evidence="2 3">
    <name type="scientific">Zea mays</name>
    <name type="common">Maize</name>
    <dbReference type="NCBI Taxonomy" id="4577"/>
    <lineage>
        <taxon>Eukaryota</taxon>
        <taxon>Viridiplantae</taxon>
        <taxon>Streptophyta</taxon>
        <taxon>Embryophyta</taxon>
        <taxon>Tracheophyta</taxon>
        <taxon>Spermatophyta</taxon>
        <taxon>Magnoliopsida</taxon>
        <taxon>Liliopsida</taxon>
        <taxon>Poales</taxon>
        <taxon>Poaceae</taxon>
        <taxon>PACMAD clade</taxon>
        <taxon>Panicoideae</taxon>
        <taxon>Andropogonodae</taxon>
        <taxon>Andropogoneae</taxon>
        <taxon>Tripsacinae</taxon>
        <taxon>Zea</taxon>
    </lineage>
</organism>
<dbReference type="InterPro" id="IPR043129">
    <property type="entry name" value="ATPase_NBD"/>
</dbReference>
<comment type="similarity">
    <text evidence="1">Belongs to the actin family.</text>
</comment>
<proteinExistence type="inferred from homology"/>
<evidence type="ECO:0000256" key="1">
    <source>
        <dbReference type="RuleBase" id="RU000487"/>
    </source>
</evidence>
<dbReference type="Gramene" id="Zm00001eb014610_T001">
    <property type="protein sequence ID" value="Zm00001eb014610_P001"/>
    <property type="gene ID" value="Zm00001eb014610"/>
</dbReference>
<dbReference type="Pfam" id="PF00022">
    <property type="entry name" value="Actin"/>
    <property type="match status" value="1"/>
</dbReference>
<dbReference type="Gene3D" id="3.90.640.10">
    <property type="entry name" value="Actin, Chain A, domain 4"/>
    <property type="match status" value="3"/>
</dbReference>
<dbReference type="FunFam" id="3.30.420.40:FF:000339">
    <property type="entry name" value="Protein CBG02163"/>
    <property type="match status" value="1"/>
</dbReference>
<reference evidence="3" key="1">
    <citation type="submission" date="2015-12" db="EMBL/GenBank/DDBJ databases">
        <title>Update maize B73 reference genome by single molecule sequencing technologies.</title>
        <authorList>
            <consortium name="Maize Genome Sequencing Project"/>
            <person name="Ware D."/>
        </authorList>
    </citation>
    <scope>NUCLEOTIDE SEQUENCE [LARGE SCALE GENOMIC DNA]</scope>
    <source>
        <strain evidence="3">cv. B73</strain>
    </source>
</reference>
<dbReference type="SMART" id="SM00268">
    <property type="entry name" value="ACTIN"/>
    <property type="match status" value="1"/>
</dbReference>
<evidence type="ECO:0000313" key="3">
    <source>
        <dbReference type="Proteomes" id="UP000007305"/>
    </source>
</evidence>
<dbReference type="PANTHER" id="PTHR11937">
    <property type="entry name" value="ACTIN"/>
    <property type="match status" value="1"/>
</dbReference>
<evidence type="ECO:0000313" key="2">
    <source>
        <dbReference type="EnsemblPlants" id="Zm00001eb014610_P001"/>
    </source>
</evidence>
<dbReference type="Gene3D" id="3.30.420.40">
    <property type="match status" value="1"/>
</dbReference>
<protein>
    <submittedName>
        <fullName evidence="2">Uncharacterized protein</fullName>
    </submittedName>
</protein>
<reference evidence="2" key="2">
    <citation type="submission" date="2019-07" db="EMBL/GenBank/DDBJ databases">
        <authorList>
            <person name="Seetharam A."/>
            <person name="Woodhouse M."/>
            <person name="Cannon E."/>
        </authorList>
    </citation>
    <scope>NUCLEOTIDE SEQUENCE [LARGE SCALE GENOMIC DNA]</scope>
    <source>
        <strain evidence="2">cv. B73</strain>
    </source>
</reference>
<sequence>MEKSRVLVVGGTGYIGRLFLSCSPRLWDSDRDSKEKLGCSALDYEQELETARTISSVEKSYELPDGQVITISAERDSKEKLACSALDYEQELETARTISSVEKSYELPDGQVITISAERDSKEKLACSALDYEQELETARTSSSVEKSYELPDGQVITISAERFRCPEVLFQPSFIGMESASIHEATHMKCDVDIRKDLYGNVVLSGGSNMFSGIGDRMSKEITALAPSSMKVKVVAPPERKYSVLDWWFHSGLPQYLSADVDLQGRA</sequence>
<dbReference type="InParanoid" id="A0A804LJ13"/>
<dbReference type="InterPro" id="IPR004000">
    <property type="entry name" value="Actin"/>
</dbReference>
<dbReference type="AlphaFoldDB" id="A0A804LJ13"/>
<keyword evidence="3" id="KW-1185">Reference proteome</keyword>
<dbReference type="SUPFAM" id="SSF53067">
    <property type="entry name" value="Actin-like ATPase domain"/>
    <property type="match status" value="3"/>
</dbReference>
<dbReference type="EnsemblPlants" id="Zm00001eb014610_T001">
    <property type="protein sequence ID" value="Zm00001eb014610_P001"/>
    <property type="gene ID" value="Zm00001eb014610"/>
</dbReference>
<name>A0A804LJ13_MAIZE</name>
<reference evidence="2" key="3">
    <citation type="submission" date="2021-05" db="UniProtKB">
        <authorList>
            <consortium name="EnsemblPlants"/>
        </authorList>
    </citation>
    <scope>IDENTIFICATION</scope>
    <source>
        <strain evidence="2">cv. B73</strain>
    </source>
</reference>
<accession>A0A804LJ13</accession>
<dbReference type="Proteomes" id="UP000007305">
    <property type="component" value="Chromosome 1"/>
</dbReference>